<evidence type="ECO:0000313" key="1">
    <source>
        <dbReference type="EMBL" id="OCR31863.1"/>
    </source>
</evidence>
<reference evidence="1 2" key="1">
    <citation type="journal article" date="2016" name="PLoS ONE">
        <title>Genomic Diversity of Enterotoxigenic Strains of Bacteroides fragilis.</title>
        <authorList>
            <person name="Pierce J.V."/>
            <person name="Bernstein H.D."/>
        </authorList>
    </citation>
    <scope>NUCLEOTIDE SEQUENCE [LARGE SCALE GENOMIC DNA]</scope>
    <source>
        <strain evidence="1 2">20793-3</strain>
    </source>
</reference>
<organism evidence="1 2">
    <name type="scientific">Bacteroides fragilis</name>
    <dbReference type="NCBI Taxonomy" id="817"/>
    <lineage>
        <taxon>Bacteria</taxon>
        <taxon>Pseudomonadati</taxon>
        <taxon>Bacteroidota</taxon>
        <taxon>Bacteroidia</taxon>
        <taxon>Bacteroidales</taxon>
        <taxon>Bacteroidaceae</taxon>
        <taxon>Bacteroides</taxon>
    </lineage>
</organism>
<evidence type="ECO:0000313" key="2">
    <source>
        <dbReference type="Proteomes" id="UP000093197"/>
    </source>
</evidence>
<dbReference type="EMBL" id="LIDT01000023">
    <property type="protein sequence ID" value="OCR31863.1"/>
    <property type="molecule type" value="Genomic_DNA"/>
</dbReference>
<dbReference type="AlphaFoldDB" id="A0A853PVG8"/>
<sequence>MTPKDYIIAKINELQDLSIALCVKYAYEKATNYHVIEVAPESIRRGNKQYMEWEYSIWKEFADLFPDEDLLISEEDKTNDMTNLIYSYNGFDFVSEVRKSGIYFKMDFGLLCSDVDYSFAA</sequence>
<dbReference type="Proteomes" id="UP000093197">
    <property type="component" value="Unassembled WGS sequence"/>
</dbReference>
<name>A0A853PVG8_BACFG</name>
<gene>
    <name evidence="1" type="ORF">AC094_18540</name>
</gene>
<accession>A0A853PVG8</accession>
<protein>
    <submittedName>
        <fullName evidence="1">Uncharacterized protein</fullName>
    </submittedName>
</protein>
<dbReference type="RefSeq" id="WP_032579747.1">
    <property type="nucleotide sequence ID" value="NZ_LIDT01000023.1"/>
</dbReference>
<comment type="caution">
    <text evidence="1">The sequence shown here is derived from an EMBL/GenBank/DDBJ whole genome shotgun (WGS) entry which is preliminary data.</text>
</comment>
<proteinExistence type="predicted"/>